<sequence>MISEFAIVIRFSSTAGGWAKSQTPTGYFSRQLMELLRTWIILIYYYFIVYVCEATGQR</sequence>
<protein>
    <submittedName>
        <fullName evidence="2">Uncharacterized protein</fullName>
    </submittedName>
</protein>
<keyword evidence="1" id="KW-0472">Membrane</keyword>
<keyword evidence="3" id="KW-1185">Reference proteome</keyword>
<gene>
    <name evidence="2" type="ORF">MetMK1DRAFT_00000890</name>
</gene>
<name>H2C0L8_9CREN</name>
<dbReference type="Proteomes" id="UP000003980">
    <property type="component" value="Unassembled WGS sequence"/>
</dbReference>
<organism evidence="2 3">
    <name type="scientific">Metallosphaera yellowstonensis MK1</name>
    <dbReference type="NCBI Taxonomy" id="671065"/>
    <lineage>
        <taxon>Archaea</taxon>
        <taxon>Thermoproteota</taxon>
        <taxon>Thermoprotei</taxon>
        <taxon>Sulfolobales</taxon>
        <taxon>Sulfolobaceae</taxon>
        <taxon>Metallosphaera</taxon>
    </lineage>
</organism>
<proteinExistence type="predicted"/>
<feature type="transmembrane region" description="Helical" evidence="1">
    <location>
        <begin position="35"/>
        <end position="52"/>
    </location>
</feature>
<dbReference type="AlphaFoldDB" id="H2C0L8"/>
<reference evidence="2 3" key="1">
    <citation type="submission" date="2012-01" db="EMBL/GenBank/DDBJ databases">
        <title>Improved High-Quality Draft sequence of Metallosphaera yellowstonensis MK1.</title>
        <authorList>
            <consortium name="US DOE Joint Genome Institute"/>
            <person name="Lucas S."/>
            <person name="Han J."/>
            <person name="Cheng J.-F."/>
            <person name="Goodwin L."/>
            <person name="Pitluck S."/>
            <person name="Peters L."/>
            <person name="Teshima H."/>
            <person name="Detter J.C."/>
            <person name="Han C."/>
            <person name="Tapia R."/>
            <person name="Land M."/>
            <person name="Hauser L."/>
            <person name="Kyrpides N."/>
            <person name="Kozubal M."/>
            <person name="Macur R.E."/>
            <person name="Jay Z."/>
            <person name="Inskeep W."/>
            <person name="Woyke T."/>
        </authorList>
    </citation>
    <scope>NUCLEOTIDE SEQUENCE [LARGE SCALE GENOMIC DNA]</scope>
    <source>
        <strain evidence="2 3">MK1</strain>
    </source>
</reference>
<accession>H2C0L8</accession>
<evidence type="ECO:0000313" key="2">
    <source>
        <dbReference type="EMBL" id="EHP71280.1"/>
    </source>
</evidence>
<evidence type="ECO:0000256" key="1">
    <source>
        <dbReference type="SAM" id="Phobius"/>
    </source>
</evidence>
<evidence type="ECO:0000313" key="3">
    <source>
        <dbReference type="Proteomes" id="UP000003980"/>
    </source>
</evidence>
<keyword evidence="1" id="KW-1133">Transmembrane helix</keyword>
<keyword evidence="1" id="KW-0812">Transmembrane</keyword>
<dbReference type="EMBL" id="JH597755">
    <property type="protein sequence ID" value="EHP71280.1"/>
    <property type="molecule type" value="Genomic_DNA"/>
</dbReference>
<dbReference type="HOGENOM" id="CLU_2968535_0_0_2"/>
<dbReference type="STRING" id="671065.MetMK1DRAFT_00000890"/>